<dbReference type="InterPro" id="IPR001678">
    <property type="entry name" value="MeTrfase_RsmB-F_NOP2_dom"/>
</dbReference>
<dbReference type="InterPro" id="IPR029063">
    <property type="entry name" value="SAM-dependent_MTases_sf"/>
</dbReference>
<gene>
    <name evidence="13" type="ORF">TIFTF001_004380</name>
</gene>
<feature type="binding site" evidence="10">
    <location>
        <begin position="224"/>
        <end position="230"/>
    </location>
    <ligand>
        <name>S-adenosyl-L-methionine</name>
        <dbReference type="ChEBI" id="CHEBI:59789"/>
    </ligand>
</feature>
<dbReference type="Pfam" id="PF01189">
    <property type="entry name" value="Methyltr_RsmB-F"/>
    <property type="match status" value="1"/>
</dbReference>
<dbReference type="PRINTS" id="PR02011">
    <property type="entry name" value="RCMTNCL1"/>
</dbReference>
<proteinExistence type="inferred from homology"/>
<evidence type="ECO:0000256" key="8">
    <source>
        <dbReference type="ARBA" id="ARBA00022884"/>
    </source>
</evidence>
<feature type="active site" description="Nucleophile" evidence="10">
    <location>
        <position position="373"/>
    </location>
</feature>
<evidence type="ECO:0000256" key="7">
    <source>
        <dbReference type="ARBA" id="ARBA00022694"/>
    </source>
</evidence>
<dbReference type="GO" id="GO:0030488">
    <property type="term" value="P:tRNA methylation"/>
    <property type="evidence" value="ECO:0007669"/>
    <property type="project" value="UniProtKB-ARBA"/>
</dbReference>
<keyword evidence="9" id="KW-0539">Nucleus</keyword>
<dbReference type="Proteomes" id="UP001187192">
    <property type="component" value="Unassembled WGS sequence"/>
</dbReference>
<dbReference type="FunFam" id="3.40.50.150:FF:000153">
    <property type="entry name" value="S-adenosyl-L-methionine-dependent methyltransferase superfamily protein"/>
    <property type="match status" value="1"/>
</dbReference>
<keyword evidence="6 10" id="KW-0949">S-adenosyl-L-methionine</keyword>
<accession>A0AA87ZFW7</accession>
<evidence type="ECO:0000259" key="12">
    <source>
        <dbReference type="PROSITE" id="PS51686"/>
    </source>
</evidence>
<keyword evidence="14" id="KW-1185">Reference proteome</keyword>
<feature type="binding site" evidence="10">
    <location>
        <position position="320"/>
    </location>
    <ligand>
        <name>S-adenosyl-L-methionine</name>
        <dbReference type="ChEBI" id="CHEBI:59789"/>
    </ligand>
</feature>
<evidence type="ECO:0000256" key="5">
    <source>
        <dbReference type="ARBA" id="ARBA00022679"/>
    </source>
</evidence>
<evidence type="ECO:0000313" key="14">
    <source>
        <dbReference type="Proteomes" id="UP001187192"/>
    </source>
</evidence>
<dbReference type="InterPro" id="IPR049560">
    <property type="entry name" value="MeTrfase_RsmB-F_NOP2_cat"/>
</dbReference>
<comment type="caution">
    <text evidence="13">The sequence shown here is derived from an EMBL/GenBank/DDBJ whole genome shotgun (WGS) entry which is preliminary data.</text>
</comment>
<dbReference type="InterPro" id="IPR023267">
    <property type="entry name" value="RCMT"/>
</dbReference>
<dbReference type="Gene3D" id="3.40.50.150">
    <property type="entry name" value="Vaccinia Virus protein VP39"/>
    <property type="match status" value="1"/>
</dbReference>
<dbReference type="PANTHER" id="PTHR22808">
    <property type="entry name" value="NCL1 YEAST -RELATED NOL1/NOP2/FMU SUN DOMAIN-CONTAINING"/>
    <property type="match status" value="1"/>
</dbReference>
<evidence type="ECO:0000256" key="1">
    <source>
        <dbReference type="ARBA" id="ARBA00004123"/>
    </source>
</evidence>
<dbReference type="SUPFAM" id="SSF53335">
    <property type="entry name" value="S-adenosyl-L-methionine-dependent methyltransferases"/>
    <property type="match status" value="1"/>
</dbReference>
<dbReference type="PROSITE" id="PS01153">
    <property type="entry name" value="NOL1_NOP2_SUN"/>
    <property type="match status" value="1"/>
</dbReference>
<evidence type="ECO:0000256" key="9">
    <source>
        <dbReference type="ARBA" id="ARBA00023242"/>
    </source>
</evidence>
<keyword evidence="5 10" id="KW-0808">Transferase</keyword>
<dbReference type="GO" id="GO:0016428">
    <property type="term" value="F:tRNA (cytidine-5-)-methyltransferase activity"/>
    <property type="evidence" value="ECO:0007669"/>
    <property type="project" value="InterPro"/>
</dbReference>
<dbReference type="InterPro" id="IPR057286">
    <property type="entry name" value="PUA_NSUN2"/>
</dbReference>
<sequence length="882" mass="98312">MSPTFHRAARYVKPKPVIMLSRWVWNLQSNSHHVTLSFININLTRATPSETKQQTVEPHKQRLAAETWGAAADEEAGLALSGGISDRTERTFGSAPKEWDSFIGVLRTPLPAAFRINSSSQFYKDIRAQLENDFMKSLQAEASQMVSDGGEAEAIRPLPWYPDNLAWHSNFSRMQLRKNQNLERFHEFLKLENEIGNITRQEAVSMVPPLFLDVSPDHFVLDMCAAPGSKTFQLLEIVYHSSKPGSLPNGLVMANDLDVQRCNLLIHQTKRMCTANLIVINHEAQQFPGCRFNRRHSDTSGTTMEEPVIRQLQFDRVLCDVPCSGDGTLRKAPDIWRKWNAGMGNGLHCLQILIAMRGLSLLKVGGRMVYSTCSMNPIENEAVVAEILRKCGGSVELVDVSNELPQLVRRPGLKKWKVRDKSVWLASYKDVSKYRRSVIVPSMFPSGRSFPDATDNSNQTMEPEERHETGGNANSEDATHSAENSIPSADELDEEVSDFPLERCMRIVPHDQNTGAFFIAVFHKNSPLPMPAGQEKPNCQIEKQNGEPLVDSPNKAIEDSNGLEASPTDVTTDDILAEVAPEADLIDNKPDEVDLVLDLSVASEERNSEAAQVPRSKEPDSTKAGGKRKLQMQGKWKGVDPVLFFRDEVIINSIKTFYGIDESFPLVGHLVTRNLDNNHVKRIYYVSKSVKDVLQLNFSVGQPLKIASVGLKMFERQTSREGSSAPCSFRISSEGLPVVLPYVTKQILHASPVDFKHLLQYKSIKYADFVDSEFGKKASDLMQGCCVVVLRKEGEASSSLIQVDESTIAIGCWKGKASLTVMVAAIDCQEILERLLVRMETAKTEKGSSVTEDEPSKPEADEEKDINDTEKNENKPNMEVDG</sequence>
<keyword evidence="8 10" id="KW-0694">RNA-binding</keyword>
<dbReference type="PROSITE" id="PS51686">
    <property type="entry name" value="SAM_MT_RSMB_NOP"/>
    <property type="match status" value="1"/>
</dbReference>
<feature type="compositionally biased region" description="Polar residues" evidence="11">
    <location>
        <begin position="471"/>
        <end position="487"/>
    </location>
</feature>
<evidence type="ECO:0000256" key="3">
    <source>
        <dbReference type="ARBA" id="ARBA00022555"/>
    </source>
</evidence>
<feature type="region of interest" description="Disordered" evidence="11">
    <location>
        <begin position="606"/>
        <end position="631"/>
    </location>
</feature>
<feature type="binding site" evidence="10">
    <location>
        <position position="256"/>
    </location>
    <ligand>
        <name>S-adenosyl-L-methionine</name>
        <dbReference type="ChEBI" id="CHEBI:59789"/>
    </ligand>
</feature>
<dbReference type="EMBL" id="BTGU01000004">
    <property type="protein sequence ID" value="GMN33862.1"/>
    <property type="molecule type" value="Genomic_DNA"/>
</dbReference>
<feature type="region of interest" description="Disordered" evidence="11">
    <location>
        <begin position="445"/>
        <end position="490"/>
    </location>
</feature>
<dbReference type="PANTHER" id="PTHR22808:SF1">
    <property type="entry name" value="RNA CYTOSINE-C(5)-METHYLTRANSFERASE NSUN2-RELATED"/>
    <property type="match status" value="1"/>
</dbReference>
<feature type="region of interest" description="Disordered" evidence="11">
    <location>
        <begin position="842"/>
        <end position="882"/>
    </location>
</feature>
<evidence type="ECO:0000256" key="2">
    <source>
        <dbReference type="ARBA" id="ARBA00007494"/>
    </source>
</evidence>
<dbReference type="InterPro" id="IPR018314">
    <property type="entry name" value="RsmB/NOL1/NOP2-like_CS"/>
</dbReference>
<feature type="domain" description="SAM-dependent MTase RsmB/NOP-type" evidence="12">
    <location>
        <begin position="102"/>
        <end position="525"/>
    </location>
</feature>
<comment type="caution">
    <text evidence="10">Lacks conserved residue(s) required for the propagation of feature annotation.</text>
</comment>
<evidence type="ECO:0000256" key="11">
    <source>
        <dbReference type="SAM" id="MobiDB-lite"/>
    </source>
</evidence>
<keyword evidence="3" id="KW-0820">tRNA-binding</keyword>
<dbReference type="GO" id="GO:0000049">
    <property type="term" value="F:tRNA binding"/>
    <property type="evidence" value="ECO:0007669"/>
    <property type="project" value="UniProtKB-KW"/>
</dbReference>
<protein>
    <recommendedName>
        <fullName evidence="12">SAM-dependent MTase RsmB/NOP-type domain-containing protein</fullName>
    </recommendedName>
</protein>
<evidence type="ECO:0000313" key="13">
    <source>
        <dbReference type="EMBL" id="GMN33862.1"/>
    </source>
</evidence>
<dbReference type="InterPro" id="IPR023270">
    <property type="entry name" value="RCMT_NCL1"/>
</dbReference>
<evidence type="ECO:0000256" key="4">
    <source>
        <dbReference type="ARBA" id="ARBA00022603"/>
    </source>
</evidence>
<comment type="subcellular location">
    <subcellularLocation>
        <location evidence="1">Nucleus</location>
    </subcellularLocation>
</comment>
<dbReference type="InterPro" id="IPR057285">
    <property type="entry name" value="Pre-PUA_NSUN2"/>
</dbReference>
<comment type="similarity">
    <text evidence="2 10">Belongs to the class I-like SAM-binding methyltransferase superfamily. RsmB/NOP family.</text>
</comment>
<dbReference type="GO" id="GO:0005634">
    <property type="term" value="C:nucleus"/>
    <property type="evidence" value="ECO:0007669"/>
    <property type="project" value="UniProtKB-SubCell"/>
</dbReference>
<evidence type="ECO:0000256" key="6">
    <source>
        <dbReference type="ARBA" id="ARBA00022691"/>
    </source>
</evidence>
<dbReference type="PRINTS" id="PR02008">
    <property type="entry name" value="RCMTFAMILY"/>
</dbReference>
<dbReference type="AlphaFoldDB" id="A0AA87ZFW7"/>
<dbReference type="Pfam" id="PF25376">
    <property type="entry name" value="Pre-PUA_NSUN2"/>
    <property type="match status" value="1"/>
</dbReference>
<feature type="compositionally biased region" description="Basic and acidic residues" evidence="11">
    <location>
        <begin position="866"/>
        <end position="882"/>
    </location>
</feature>
<keyword evidence="4 10" id="KW-0489">Methyltransferase</keyword>
<keyword evidence="7" id="KW-0819">tRNA processing</keyword>
<dbReference type="Pfam" id="PF25378">
    <property type="entry name" value="PUA_NSUN2"/>
    <property type="match status" value="1"/>
</dbReference>
<evidence type="ECO:0000256" key="10">
    <source>
        <dbReference type="PROSITE-ProRule" id="PRU01023"/>
    </source>
</evidence>
<reference evidence="13" key="1">
    <citation type="submission" date="2023-07" db="EMBL/GenBank/DDBJ databases">
        <title>draft genome sequence of fig (Ficus carica).</title>
        <authorList>
            <person name="Takahashi T."/>
            <person name="Nishimura K."/>
        </authorList>
    </citation>
    <scope>NUCLEOTIDE SEQUENCE</scope>
</reference>
<name>A0AA87ZFW7_FICCA</name>
<organism evidence="13 14">
    <name type="scientific">Ficus carica</name>
    <name type="common">Common fig</name>
    <dbReference type="NCBI Taxonomy" id="3494"/>
    <lineage>
        <taxon>Eukaryota</taxon>
        <taxon>Viridiplantae</taxon>
        <taxon>Streptophyta</taxon>
        <taxon>Embryophyta</taxon>
        <taxon>Tracheophyta</taxon>
        <taxon>Spermatophyta</taxon>
        <taxon>Magnoliopsida</taxon>
        <taxon>eudicotyledons</taxon>
        <taxon>Gunneridae</taxon>
        <taxon>Pentapetalae</taxon>
        <taxon>rosids</taxon>
        <taxon>fabids</taxon>
        <taxon>Rosales</taxon>
        <taxon>Moraceae</taxon>
        <taxon>Ficeae</taxon>
        <taxon>Ficus</taxon>
    </lineage>
</organism>